<dbReference type="Pfam" id="PF14283">
    <property type="entry name" value="CD1107-like"/>
    <property type="match status" value="1"/>
</dbReference>
<evidence type="ECO:0000256" key="1">
    <source>
        <dbReference type="SAM" id="MobiDB-lite"/>
    </source>
</evidence>
<feature type="region of interest" description="Disordered" evidence="1">
    <location>
        <begin position="418"/>
        <end position="452"/>
    </location>
</feature>
<feature type="domain" description="Mobile element protein CD1107-like" evidence="3">
    <location>
        <begin position="283"/>
        <end position="413"/>
    </location>
</feature>
<keyword evidence="2" id="KW-1133">Transmembrane helix</keyword>
<feature type="compositionally biased region" description="Basic and acidic residues" evidence="1">
    <location>
        <begin position="273"/>
        <end position="283"/>
    </location>
</feature>
<comment type="caution">
    <text evidence="4">The sequence shown here is derived from an EMBL/GenBank/DDBJ whole genome shotgun (WGS) entry which is preliminary data.</text>
</comment>
<keyword evidence="2" id="KW-0812">Transmembrane</keyword>
<organism evidence="4 6">
    <name type="scientific">Blautia obeum</name>
    <dbReference type="NCBI Taxonomy" id="40520"/>
    <lineage>
        <taxon>Bacteria</taxon>
        <taxon>Bacillati</taxon>
        <taxon>Bacillota</taxon>
        <taxon>Clostridia</taxon>
        <taxon>Lachnospirales</taxon>
        <taxon>Lachnospiraceae</taxon>
        <taxon>Blautia</taxon>
    </lineage>
</organism>
<feature type="region of interest" description="Disordered" evidence="1">
    <location>
        <begin position="226"/>
        <end position="290"/>
    </location>
</feature>
<evidence type="ECO:0000313" key="6">
    <source>
        <dbReference type="Proteomes" id="UP000261222"/>
    </source>
</evidence>
<evidence type="ECO:0000313" key="7">
    <source>
        <dbReference type="Proteomes" id="UP000284644"/>
    </source>
</evidence>
<evidence type="ECO:0000259" key="3">
    <source>
        <dbReference type="Pfam" id="PF14283"/>
    </source>
</evidence>
<feature type="compositionally biased region" description="Low complexity" evidence="1">
    <location>
        <begin position="254"/>
        <end position="272"/>
    </location>
</feature>
<protein>
    <submittedName>
        <fullName evidence="4">DUF4366 domain-containing protein</fullName>
    </submittedName>
</protein>
<feature type="compositionally biased region" description="Acidic residues" evidence="1">
    <location>
        <begin position="418"/>
        <end position="430"/>
    </location>
</feature>
<feature type="transmembrane region" description="Helical" evidence="2">
    <location>
        <begin position="385"/>
        <end position="405"/>
    </location>
</feature>
<dbReference type="EMBL" id="QSUB01000012">
    <property type="protein sequence ID" value="RGN01935.1"/>
    <property type="molecule type" value="Genomic_DNA"/>
</dbReference>
<dbReference type="Proteomes" id="UP000261222">
    <property type="component" value="Unassembled WGS sequence"/>
</dbReference>
<keyword evidence="2" id="KW-0472">Membrane</keyword>
<feature type="compositionally biased region" description="Polar residues" evidence="1">
    <location>
        <begin position="226"/>
        <end position="253"/>
    </location>
</feature>
<dbReference type="InterPro" id="IPR025376">
    <property type="entry name" value="CD1107-like_dom"/>
</dbReference>
<dbReference type="Proteomes" id="UP000284644">
    <property type="component" value="Unassembled WGS sequence"/>
</dbReference>
<proteinExistence type="predicted"/>
<evidence type="ECO:0000313" key="4">
    <source>
        <dbReference type="EMBL" id="RGN01935.1"/>
    </source>
</evidence>
<reference evidence="6 7" key="1">
    <citation type="submission" date="2018-08" db="EMBL/GenBank/DDBJ databases">
        <title>A genome reference for cultivated species of the human gut microbiota.</title>
        <authorList>
            <person name="Zou Y."/>
            <person name="Xue W."/>
            <person name="Luo G."/>
        </authorList>
    </citation>
    <scope>NUCLEOTIDE SEQUENCE [LARGE SCALE GENOMIC DNA]</scope>
    <source>
        <strain evidence="5 7">AM29-25AC</strain>
        <strain evidence="4 6">OM06-11AA</strain>
    </source>
</reference>
<dbReference type="AlphaFoldDB" id="A0A3E5A1L1"/>
<dbReference type="RefSeq" id="WP_117739730.1">
    <property type="nucleotide sequence ID" value="NZ_QSFL01000003.1"/>
</dbReference>
<name>A0A3E5A1L1_9FIRM</name>
<accession>A0A3E5A1L1</accession>
<dbReference type="EMBL" id="QSJW01000005">
    <property type="protein sequence ID" value="RHE12429.1"/>
    <property type="molecule type" value="Genomic_DNA"/>
</dbReference>
<gene>
    <name evidence="5" type="ORF">DW767_08685</name>
    <name evidence="4" type="ORF">DXB81_17075</name>
</gene>
<evidence type="ECO:0000313" key="5">
    <source>
        <dbReference type="EMBL" id="RHE12429.1"/>
    </source>
</evidence>
<sequence length="472" mass="51848">MINLKVLKNKKSMNKHMVKKRIKAAFTYVLLFGTVLSCAGLVIPVLAGTGEMISIEKPSGWKQGETTIAVTVDDSNLGEGITISKIEAKVGDDGSWMDITSNRSITISQNTTVYVRITDSAGTTYEQNRSIRCYDSEKPTLIASLTDGVLTIQGQDQVSGIQSITVNGTEYTDLKDGQLKIQLTQKDFTTKQIEISAKDGAGNESDMYFIQNPYYEWAVKQAIAQSADSENNSTGQSSGGEQTETTAPLPQDSTPSEPTTSTGTVTERTVTGIEKELQEKNETVDTISSTTTEGGKEFYTISTKSGKVFYLVIDNDQSQDNVYFLTEVDEKDLMNFTLSDTVELPAVDTVYATVGEEEETAVTPTPEPTVTPEEEVEMPAVRSGIGSYILIGLLAAGAGAGAWYMKIYKPKHEFDDMDEYEEEEESEVVNEDSQNNSSLQNPGYETLDLDDLEREARIRKVMEDDEGEEDEE</sequence>
<evidence type="ECO:0000256" key="2">
    <source>
        <dbReference type="SAM" id="Phobius"/>
    </source>
</evidence>